<keyword evidence="4" id="KW-1185">Reference proteome</keyword>
<keyword evidence="2" id="KW-0472">Membrane</keyword>
<dbReference type="Proteomes" id="UP000800082">
    <property type="component" value="Unassembled WGS sequence"/>
</dbReference>
<name>A0A6A5R6X3_9PLEO</name>
<feature type="compositionally biased region" description="Polar residues" evidence="1">
    <location>
        <begin position="41"/>
        <end position="69"/>
    </location>
</feature>
<dbReference type="RefSeq" id="XP_033443223.1">
    <property type="nucleotide sequence ID" value="XM_033589415.1"/>
</dbReference>
<reference evidence="3" key="1">
    <citation type="journal article" date="2020" name="Stud. Mycol.">
        <title>101 Dothideomycetes genomes: a test case for predicting lifestyles and emergence of pathogens.</title>
        <authorList>
            <person name="Haridas S."/>
            <person name="Albert R."/>
            <person name="Binder M."/>
            <person name="Bloem J."/>
            <person name="Labutti K."/>
            <person name="Salamov A."/>
            <person name="Andreopoulos B."/>
            <person name="Baker S."/>
            <person name="Barry K."/>
            <person name="Bills G."/>
            <person name="Bluhm B."/>
            <person name="Cannon C."/>
            <person name="Castanera R."/>
            <person name="Culley D."/>
            <person name="Daum C."/>
            <person name="Ezra D."/>
            <person name="Gonzalez J."/>
            <person name="Henrissat B."/>
            <person name="Kuo A."/>
            <person name="Liang C."/>
            <person name="Lipzen A."/>
            <person name="Lutzoni F."/>
            <person name="Magnuson J."/>
            <person name="Mondo S."/>
            <person name="Nolan M."/>
            <person name="Ohm R."/>
            <person name="Pangilinan J."/>
            <person name="Park H.-J."/>
            <person name="Ramirez L."/>
            <person name="Alfaro M."/>
            <person name="Sun H."/>
            <person name="Tritt A."/>
            <person name="Yoshinaga Y."/>
            <person name="Zwiers L.-H."/>
            <person name="Turgeon B."/>
            <person name="Goodwin S."/>
            <person name="Spatafora J."/>
            <person name="Crous P."/>
            <person name="Grigoriev I."/>
        </authorList>
    </citation>
    <scope>NUCLEOTIDE SEQUENCE</scope>
    <source>
        <strain evidence="3">CBS 183.55</strain>
    </source>
</reference>
<dbReference type="OrthoDB" id="3916171at2759"/>
<keyword evidence="2" id="KW-0812">Transmembrane</keyword>
<dbReference type="EMBL" id="ML979012">
    <property type="protein sequence ID" value="KAF1922970.1"/>
    <property type="molecule type" value="Genomic_DNA"/>
</dbReference>
<evidence type="ECO:0000256" key="1">
    <source>
        <dbReference type="SAM" id="MobiDB-lite"/>
    </source>
</evidence>
<dbReference type="AlphaFoldDB" id="A0A6A5R6X3"/>
<gene>
    <name evidence="3" type="ORF">M421DRAFT_335609</name>
</gene>
<dbReference type="GeneID" id="54347062"/>
<accession>A0A6A5R6X3</accession>
<proteinExistence type="predicted"/>
<keyword evidence="2" id="KW-1133">Transmembrane helix</keyword>
<evidence type="ECO:0000313" key="3">
    <source>
        <dbReference type="EMBL" id="KAF1922970.1"/>
    </source>
</evidence>
<evidence type="ECO:0000256" key="2">
    <source>
        <dbReference type="SAM" id="Phobius"/>
    </source>
</evidence>
<feature type="transmembrane region" description="Helical" evidence="2">
    <location>
        <begin position="198"/>
        <end position="220"/>
    </location>
</feature>
<organism evidence="3 4">
    <name type="scientific">Didymella exigua CBS 183.55</name>
    <dbReference type="NCBI Taxonomy" id="1150837"/>
    <lineage>
        <taxon>Eukaryota</taxon>
        <taxon>Fungi</taxon>
        <taxon>Dikarya</taxon>
        <taxon>Ascomycota</taxon>
        <taxon>Pezizomycotina</taxon>
        <taxon>Dothideomycetes</taxon>
        <taxon>Pleosporomycetidae</taxon>
        <taxon>Pleosporales</taxon>
        <taxon>Pleosporineae</taxon>
        <taxon>Didymellaceae</taxon>
        <taxon>Didymella</taxon>
    </lineage>
</organism>
<protein>
    <submittedName>
        <fullName evidence="3">Uncharacterized protein</fullName>
    </submittedName>
</protein>
<feature type="region of interest" description="Disordered" evidence="1">
    <location>
        <begin position="41"/>
        <end position="82"/>
    </location>
</feature>
<sequence length="280" mass="30458">MNSDGESPVARFITHEDTPWTAVACHNRYLDEKHLSQSPSLADASLESSPTALFSTREPSITTKPTSYGTDYLGHGQNKKSKADTTYTASLSATHGSGSEAEAEAGHDNALDATLFGAGAWSTSHQGQGQSLRRHEHARVRLSKSLPYRIKKPPVVLHQITSNAGSERHRTDPRTTIPPSSIKDEPKYLFHLIPRQHYIMLGLLSLIFLTVISCAAHLHSVDRAEAALRKRIVFGTTTLVVLEVIVTALAAQRTLLEASLLGLFPLGIGSMVLSHLDELV</sequence>
<feature type="transmembrane region" description="Helical" evidence="2">
    <location>
        <begin position="232"/>
        <end position="251"/>
    </location>
</feature>
<evidence type="ECO:0000313" key="4">
    <source>
        <dbReference type="Proteomes" id="UP000800082"/>
    </source>
</evidence>